<evidence type="ECO:0000313" key="3">
    <source>
        <dbReference type="EMBL" id="KKO70408.1"/>
    </source>
</evidence>
<name>A0A171KNE1_9BURK</name>
<keyword evidence="4" id="KW-1185">Reference proteome</keyword>
<sequence length="106" mass="11238">MKSSRDPDPNVIPDDDAPKLPRKALVQSLLAHGVLALLVVVGMWRSKDDSRPIQVEMWAPGDSPNAGQPESAPSEPAPPKPAPKPEPQPEPKPEPPAPPPPPPPPP</sequence>
<evidence type="ECO:0000256" key="2">
    <source>
        <dbReference type="SAM" id="Phobius"/>
    </source>
</evidence>
<dbReference type="Proteomes" id="UP000078084">
    <property type="component" value="Unassembled WGS sequence"/>
</dbReference>
<dbReference type="AlphaFoldDB" id="A0A171KNE1"/>
<proteinExistence type="predicted"/>
<comment type="caution">
    <text evidence="3">The sequence shown here is derived from an EMBL/GenBank/DDBJ whole genome shotgun (WGS) entry which is preliminary data.</text>
</comment>
<gene>
    <name evidence="3" type="ORF">AAV32_16910</name>
</gene>
<evidence type="ECO:0000256" key="1">
    <source>
        <dbReference type="SAM" id="MobiDB-lite"/>
    </source>
</evidence>
<keyword evidence="2" id="KW-1133">Transmembrane helix</keyword>
<keyword evidence="2" id="KW-0472">Membrane</keyword>
<dbReference type="EMBL" id="LBNE01000016">
    <property type="protein sequence ID" value="KKO70408.1"/>
    <property type="molecule type" value="Genomic_DNA"/>
</dbReference>
<evidence type="ECO:0000313" key="4">
    <source>
        <dbReference type="Proteomes" id="UP000078084"/>
    </source>
</evidence>
<feature type="compositionally biased region" description="Pro residues" evidence="1">
    <location>
        <begin position="75"/>
        <end position="86"/>
    </location>
</feature>
<feature type="region of interest" description="Disordered" evidence="1">
    <location>
        <begin position="55"/>
        <end position="106"/>
    </location>
</feature>
<feature type="non-terminal residue" evidence="3">
    <location>
        <position position="106"/>
    </location>
</feature>
<keyword evidence="2" id="KW-0812">Transmembrane</keyword>
<reference evidence="3 4" key="1">
    <citation type="submission" date="2015-04" db="EMBL/GenBank/DDBJ databases">
        <title>Genome sequence of Kerstersia gyiorum CG1.</title>
        <authorList>
            <person name="Greninger A.L."/>
            <person name="Kozyreva V."/>
            <person name="Chaturvedi V."/>
        </authorList>
    </citation>
    <scope>NUCLEOTIDE SEQUENCE [LARGE SCALE GENOMIC DNA]</scope>
    <source>
        <strain evidence="3 4">CG1</strain>
    </source>
</reference>
<accession>A0A171KNE1</accession>
<feature type="region of interest" description="Disordered" evidence="1">
    <location>
        <begin position="1"/>
        <end position="20"/>
    </location>
</feature>
<dbReference type="STRING" id="206506.AAV32_16910"/>
<feature type="transmembrane region" description="Helical" evidence="2">
    <location>
        <begin position="24"/>
        <end position="44"/>
    </location>
</feature>
<protein>
    <submittedName>
        <fullName evidence="3">Uncharacterized protein</fullName>
    </submittedName>
</protein>
<feature type="compositionally biased region" description="Pro residues" evidence="1">
    <location>
        <begin position="94"/>
        <end position="106"/>
    </location>
</feature>
<organism evidence="3 4">
    <name type="scientific">Kerstersia gyiorum</name>
    <dbReference type="NCBI Taxonomy" id="206506"/>
    <lineage>
        <taxon>Bacteria</taxon>
        <taxon>Pseudomonadati</taxon>
        <taxon>Pseudomonadota</taxon>
        <taxon>Betaproteobacteria</taxon>
        <taxon>Burkholderiales</taxon>
        <taxon>Alcaligenaceae</taxon>
        <taxon>Kerstersia</taxon>
    </lineage>
</organism>